<keyword evidence="3 7" id="KW-1133">Transmembrane helix</keyword>
<dbReference type="Ensembl" id="ENSNBRT00000014049.1">
    <property type="protein sequence ID" value="ENSNBRP00000013674.1"/>
    <property type="gene ID" value="ENSNBRG00000010595.1"/>
</dbReference>
<dbReference type="PANTHER" id="PTHR34609">
    <property type="entry name" value="GEO08273P1-RELATED"/>
    <property type="match status" value="1"/>
</dbReference>
<evidence type="ECO:0000313" key="9">
    <source>
        <dbReference type="Ensembl" id="ENSNBRP00000013674.1"/>
    </source>
</evidence>
<evidence type="ECO:0000313" key="10">
    <source>
        <dbReference type="Proteomes" id="UP000261580"/>
    </source>
</evidence>
<proteinExistence type="predicted"/>
<keyword evidence="4 5" id="KW-0472">Membrane</keyword>
<feature type="domain" description="MARVEL" evidence="8">
    <location>
        <begin position="80"/>
        <end position="272"/>
    </location>
</feature>
<evidence type="ECO:0000259" key="8">
    <source>
        <dbReference type="PROSITE" id="PS51225"/>
    </source>
</evidence>
<evidence type="ECO:0000256" key="4">
    <source>
        <dbReference type="ARBA" id="ARBA00023136"/>
    </source>
</evidence>
<dbReference type="Proteomes" id="UP000261580">
    <property type="component" value="Unassembled WGS sequence"/>
</dbReference>
<dbReference type="InterPro" id="IPR008253">
    <property type="entry name" value="Marvel"/>
</dbReference>
<evidence type="ECO:0000256" key="3">
    <source>
        <dbReference type="ARBA" id="ARBA00022989"/>
    </source>
</evidence>
<comment type="subcellular location">
    <subcellularLocation>
        <location evidence="1">Membrane</location>
        <topology evidence="1">Multi-pass membrane protein</topology>
    </subcellularLocation>
</comment>
<dbReference type="Bgee" id="ENSNBRG00000010595">
    <property type="expression patterns" value="Expressed in zone of skin"/>
</dbReference>
<keyword evidence="10" id="KW-1185">Reference proteome</keyword>
<feature type="transmembrane region" description="Helical" evidence="7">
    <location>
        <begin position="156"/>
        <end position="176"/>
    </location>
</feature>
<reference evidence="9" key="1">
    <citation type="submission" date="2025-08" db="UniProtKB">
        <authorList>
            <consortium name="Ensembl"/>
        </authorList>
    </citation>
    <scope>IDENTIFICATION</scope>
</reference>
<dbReference type="PROSITE" id="PS51225">
    <property type="entry name" value="MARVEL"/>
    <property type="match status" value="1"/>
</dbReference>
<feature type="compositionally biased region" description="Basic and acidic residues" evidence="6">
    <location>
        <begin position="32"/>
        <end position="62"/>
    </location>
</feature>
<dbReference type="GO" id="GO:0016020">
    <property type="term" value="C:membrane"/>
    <property type="evidence" value="ECO:0007669"/>
    <property type="project" value="UniProtKB-SubCell"/>
</dbReference>
<feature type="transmembrane region" description="Helical" evidence="7">
    <location>
        <begin position="188"/>
        <end position="212"/>
    </location>
</feature>
<dbReference type="OMA" id="YTHNRDY"/>
<evidence type="ECO:0000256" key="7">
    <source>
        <dbReference type="SAM" id="Phobius"/>
    </source>
</evidence>
<dbReference type="Pfam" id="PF01284">
    <property type="entry name" value="MARVEL"/>
    <property type="match status" value="1"/>
</dbReference>
<keyword evidence="2 5" id="KW-0812">Transmembrane</keyword>
<dbReference type="AlphaFoldDB" id="A0A3Q4MLE1"/>
<evidence type="ECO:0000256" key="5">
    <source>
        <dbReference type="PROSITE-ProRule" id="PRU00581"/>
    </source>
</evidence>
<name>A0A3Q4MLE1_NEOBR</name>
<feature type="transmembrane region" description="Helical" evidence="7">
    <location>
        <begin position="251"/>
        <end position="271"/>
    </location>
</feature>
<evidence type="ECO:0000256" key="1">
    <source>
        <dbReference type="ARBA" id="ARBA00004141"/>
    </source>
</evidence>
<sequence length="288" mass="32301">MPERGRRDQSGDCKSGDKRYTHNRDYSGYGAEEERGTAGDRRAGENRQRDMTTASHRHEGTSRRQKSKSQFKNIFFLKSHKSLSPGICQLAEVFVNLLIIICAGVPYSNYGGYRDLASLGGLYAYYYGGAGAFTGADAKRVQELDRLFHELKRPPYIFTMAAGGILMIYAFAMLGLGIFRVPFRCPPVLLVEAVLSFLIGLGYIPGIAIYFIKLKETYDNPICKEREQMYKSKGHQGFDCKYNGADIAEGLFGVLGVVVFIFSAVLAIRAFRSVQELKKQRTNQDDNF</sequence>
<reference evidence="9" key="2">
    <citation type="submission" date="2025-09" db="UniProtKB">
        <authorList>
            <consortium name="Ensembl"/>
        </authorList>
    </citation>
    <scope>IDENTIFICATION</scope>
</reference>
<feature type="transmembrane region" description="Helical" evidence="7">
    <location>
        <begin position="87"/>
        <end position="107"/>
    </location>
</feature>
<organism evidence="9 10">
    <name type="scientific">Neolamprologus brichardi</name>
    <name type="common">Fairy cichlid</name>
    <name type="synonym">Lamprologus brichardi</name>
    <dbReference type="NCBI Taxonomy" id="32507"/>
    <lineage>
        <taxon>Eukaryota</taxon>
        <taxon>Metazoa</taxon>
        <taxon>Chordata</taxon>
        <taxon>Craniata</taxon>
        <taxon>Vertebrata</taxon>
        <taxon>Euteleostomi</taxon>
        <taxon>Actinopterygii</taxon>
        <taxon>Neopterygii</taxon>
        <taxon>Teleostei</taxon>
        <taxon>Neoteleostei</taxon>
        <taxon>Acanthomorphata</taxon>
        <taxon>Ovalentaria</taxon>
        <taxon>Cichlomorphae</taxon>
        <taxon>Cichliformes</taxon>
        <taxon>Cichlidae</taxon>
        <taxon>African cichlids</taxon>
        <taxon>Pseudocrenilabrinae</taxon>
        <taxon>Lamprologini</taxon>
        <taxon>Neolamprologus</taxon>
    </lineage>
</organism>
<dbReference type="GeneTree" id="ENSGT00950000183102"/>
<feature type="compositionally biased region" description="Basic and acidic residues" evidence="6">
    <location>
        <begin position="1"/>
        <end position="25"/>
    </location>
</feature>
<feature type="region of interest" description="Disordered" evidence="6">
    <location>
        <begin position="1"/>
        <end position="66"/>
    </location>
</feature>
<dbReference type="PANTHER" id="PTHR34609:SF17">
    <property type="entry name" value="GEO08273P1-RELATED"/>
    <property type="match status" value="1"/>
</dbReference>
<accession>A0A3Q4MLE1</accession>
<dbReference type="InterPro" id="IPR053077">
    <property type="entry name" value="MARVEL_domain_protein_3"/>
</dbReference>
<protein>
    <submittedName>
        <fullName evidence="9">MARVEL domain containing 3</fullName>
    </submittedName>
</protein>
<evidence type="ECO:0000256" key="6">
    <source>
        <dbReference type="SAM" id="MobiDB-lite"/>
    </source>
</evidence>
<evidence type="ECO:0000256" key="2">
    <source>
        <dbReference type="ARBA" id="ARBA00022692"/>
    </source>
</evidence>